<gene>
    <name evidence="3" type="ORF">S01H4_36738</name>
</gene>
<dbReference type="AlphaFoldDB" id="X1DE30"/>
<evidence type="ECO:0000256" key="1">
    <source>
        <dbReference type="ARBA" id="ARBA00022801"/>
    </source>
</evidence>
<name>X1DE30_9ZZZZ</name>
<reference evidence="3" key="1">
    <citation type="journal article" date="2014" name="Front. Microbiol.">
        <title>High frequency of phylogenetically diverse reductive dehalogenase-homologous genes in deep subseafloor sedimentary metagenomes.</title>
        <authorList>
            <person name="Kawai M."/>
            <person name="Futagami T."/>
            <person name="Toyoda A."/>
            <person name="Takaki Y."/>
            <person name="Nishi S."/>
            <person name="Hori S."/>
            <person name="Arai W."/>
            <person name="Tsubouchi T."/>
            <person name="Morono Y."/>
            <person name="Uchiyama I."/>
            <person name="Ito T."/>
            <person name="Fujiyama A."/>
            <person name="Inagaki F."/>
            <person name="Takami H."/>
        </authorList>
    </citation>
    <scope>NUCLEOTIDE SEQUENCE</scope>
    <source>
        <strain evidence="3">Expedition CK06-06</strain>
    </source>
</reference>
<evidence type="ECO:0000259" key="2">
    <source>
        <dbReference type="Pfam" id="PF00144"/>
    </source>
</evidence>
<sequence>NDLINEAIKFSNIPEHETTRPRNLGPFLAATRKRNYHDDGIILGPTRPHGAVNGLIIKNGYIVAEWGDTKRVDMTFSVTKSYLSIMAGLALDKGLIHEIHDKVQDYVCDGNFDSEHNSKVTWHHLLQQTNEWVGTLWDKHFLAGTDNVVMREPQEPGKHFEYNDLRVNLTALSLLHVLRKPLPQVLKEEIMDPIGASNTWRWYGYRNSWVNIDGLKMQSVSGGGHWGGGLHINSRDHARFGYLILNRGKWNERQLVSEKWIDMMKTPCSLNPAYGYMWWLPKNQKQFANVPEN</sequence>
<dbReference type="InterPro" id="IPR012338">
    <property type="entry name" value="Beta-lactam/transpept-like"/>
</dbReference>
<dbReference type="SUPFAM" id="SSF56601">
    <property type="entry name" value="beta-lactamase/transpeptidase-like"/>
    <property type="match status" value="1"/>
</dbReference>
<comment type="caution">
    <text evidence="3">The sequence shown here is derived from an EMBL/GenBank/DDBJ whole genome shotgun (WGS) entry which is preliminary data.</text>
</comment>
<protein>
    <recommendedName>
        <fullName evidence="2">Beta-lactamase-related domain-containing protein</fullName>
    </recommendedName>
</protein>
<accession>X1DE30</accession>
<organism evidence="3">
    <name type="scientific">marine sediment metagenome</name>
    <dbReference type="NCBI Taxonomy" id="412755"/>
    <lineage>
        <taxon>unclassified sequences</taxon>
        <taxon>metagenomes</taxon>
        <taxon>ecological metagenomes</taxon>
    </lineage>
</organism>
<proteinExistence type="predicted"/>
<dbReference type="InterPro" id="IPR001466">
    <property type="entry name" value="Beta-lactam-related"/>
</dbReference>
<feature type="non-terminal residue" evidence="3">
    <location>
        <position position="1"/>
    </location>
</feature>
<feature type="non-terminal residue" evidence="3">
    <location>
        <position position="293"/>
    </location>
</feature>
<dbReference type="PANTHER" id="PTHR43283:SF11">
    <property type="entry name" value="BETA-LACTAMASE-RELATED DOMAIN-CONTAINING PROTEIN"/>
    <property type="match status" value="1"/>
</dbReference>
<dbReference type="GO" id="GO:0016787">
    <property type="term" value="F:hydrolase activity"/>
    <property type="evidence" value="ECO:0007669"/>
    <property type="project" value="UniProtKB-KW"/>
</dbReference>
<dbReference type="InterPro" id="IPR050789">
    <property type="entry name" value="Diverse_Enzym_Activities"/>
</dbReference>
<evidence type="ECO:0000313" key="3">
    <source>
        <dbReference type="EMBL" id="GAG94686.1"/>
    </source>
</evidence>
<feature type="domain" description="Beta-lactamase-related" evidence="2">
    <location>
        <begin position="75"/>
        <end position="259"/>
    </location>
</feature>
<dbReference type="PANTHER" id="PTHR43283">
    <property type="entry name" value="BETA-LACTAMASE-RELATED"/>
    <property type="match status" value="1"/>
</dbReference>
<dbReference type="EMBL" id="BART01019663">
    <property type="protein sequence ID" value="GAG94686.1"/>
    <property type="molecule type" value="Genomic_DNA"/>
</dbReference>
<keyword evidence="1" id="KW-0378">Hydrolase</keyword>
<dbReference type="Pfam" id="PF00144">
    <property type="entry name" value="Beta-lactamase"/>
    <property type="match status" value="1"/>
</dbReference>
<dbReference type="Gene3D" id="3.40.710.10">
    <property type="entry name" value="DD-peptidase/beta-lactamase superfamily"/>
    <property type="match status" value="1"/>
</dbReference>